<reference evidence="3 4" key="2">
    <citation type="journal article" date="2015" name="Stand. Genomic Sci.">
        <title>Draft genome sequence of Cellulomonas carbonis T26(T) and comparative analysis of six Cellulomonas genomes.</title>
        <authorList>
            <person name="Zhuang W."/>
            <person name="Zhang S."/>
            <person name="Xia X."/>
            <person name="Wang G."/>
        </authorList>
    </citation>
    <scope>NUCLEOTIDE SEQUENCE [LARGE SCALE GENOMIC DNA]</scope>
    <source>
        <strain evidence="3 4">T26</strain>
    </source>
</reference>
<protein>
    <submittedName>
        <fullName evidence="3">ABC transporter substrate-binding protein</fullName>
    </submittedName>
</protein>
<gene>
    <name evidence="3" type="ORF">N868_06755</name>
</gene>
<proteinExistence type="predicted"/>
<evidence type="ECO:0000313" key="4">
    <source>
        <dbReference type="Proteomes" id="UP000029839"/>
    </source>
</evidence>
<dbReference type="SUPFAM" id="SSF53850">
    <property type="entry name" value="Periplasmic binding protein-like II"/>
    <property type="match status" value="1"/>
</dbReference>
<comment type="caution">
    <text evidence="3">The sequence shown here is derived from an EMBL/GenBank/DDBJ whole genome shotgun (WGS) entry which is preliminary data.</text>
</comment>
<dbReference type="PROSITE" id="PS51257">
    <property type="entry name" value="PROKAR_LIPOPROTEIN"/>
    <property type="match status" value="1"/>
</dbReference>
<dbReference type="EMBL" id="AXCY01000166">
    <property type="protein sequence ID" value="KGM08723.1"/>
    <property type="molecule type" value="Genomic_DNA"/>
</dbReference>
<accession>A0A0A0BJR2</accession>
<name>A0A0A0BJR2_9CELL</name>
<keyword evidence="4" id="KW-1185">Reference proteome</keyword>
<organism evidence="3 4">
    <name type="scientific">Cellulomonas carbonis T26</name>
    <dbReference type="NCBI Taxonomy" id="947969"/>
    <lineage>
        <taxon>Bacteria</taxon>
        <taxon>Bacillati</taxon>
        <taxon>Actinomycetota</taxon>
        <taxon>Actinomycetes</taxon>
        <taxon>Micrococcales</taxon>
        <taxon>Cellulomonadaceae</taxon>
        <taxon>Cellulomonas</taxon>
    </lineage>
</organism>
<dbReference type="Gene3D" id="3.40.190.10">
    <property type="entry name" value="Periplasmic binding protein-like II"/>
    <property type="match status" value="1"/>
</dbReference>
<evidence type="ECO:0000313" key="3">
    <source>
        <dbReference type="EMBL" id="KGM08723.1"/>
    </source>
</evidence>
<evidence type="ECO:0000256" key="1">
    <source>
        <dbReference type="SAM" id="SignalP"/>
    </source>
</evidence>
<keyword evidence="1" id="KW-0732">Signal</keyword>
<dbReference type="Pfam" id="PF00497">
    <property type="entry name" value="SBP_bac_3"/>
    <property type="match status" value="1"/>
</dbReference>
<reference evidence="3 4" key="1">
    <citation type="submission" date="2013-08" db="EMBL/GenBank/DDBJ databases">
        <title>Genome sequencing of Cellulomonas carbonis T26.</title>
        <authorList>
            <person name="Chen F."/>
            <person name="Li Y."/>
            <person name="Wang G."/>
        </authorList>
    </citation>
    <scope>NUCLEOTIDE SEQUENCE [LARGE SCALE GENOMIC DNA]</scope>
    <source>
        <strain evidence="3 4">T26</strain>
    </source>
</reference>
<dbReference type="AlphaFoldDB" id="A0A0A0BJR2"/>
<dbReference type="Proteomes" id="UP000029839">
    <property type="component" value="Unassembled WGS sequence"/>
</dbReference>
<feature type="chain" id="PRO_5039561197" evidence="1">
    <location>
        <begin position="23"/>
        <end position="169"/>
    </location>
</feature>
<sequence>MRRRTHLAAIAALVAVALTAGCQVDSLADIPADPRGTLDRVEGGFLRVGVSPNPPWTDLPEGLGDPLRPSGREVELVEDFAESLDAEVVWAAGSEEELLGDLETGALDVVVGGLTARSPWASHAALTRPYASVPGEKGEEELHVMATPMGENAFLVALERFLLAQDVGG</sequence>
<evidence type="ECO:0000259" key="2">
    <source>
        <dbReference type="Pfam" id="PF00497"/>
    </source>
</evidence>
<dbReference type="InterPro" id="IPR001638">
    <property type="entry name" value="Solute-binding_3/MltF_N"/>
</dbReference>
<feature type="domain" description="Solute-binding protein family 3/N-terminal" evidence="2">
    <location>
        <begin position="46"/>
        <end position="132"/>
    </location>
</feature>
<feature type="signal peptide" evidence="1">
    <location>
        <begin position="1"/>
        <end position="22"/>
    </location>
</feature>